<keyword evidence="5" id="KW-1185">Reference proteome</keyword>
<dbReference type="SUPFAM" id="SSF52518">
    <property type="entry name" value="Thiamin diphosphate-binding fold (THDP-binding)"/>
    <property type="match status" value="1"/>
</dbReference>
<dbReference type="PANTHER" id="PTHR48084:SF4">
    <property type="entry name" value="2-OXOGLUTARATE OXIDOREDUCTASE SUBUNIT KORB"/>
    <property type="match status" value="1"/>
</dbReference>
<dbReference type="GO" id="GO:0030976">
    <property type="term" value="F:thiamine pyrophosphate binding"/>
    <property type="evidence" value="ECO:0007669"/>
    <property type="project" value="InterPro"/>
</dbReference>
<dbReference type="InterPro" id="IPR051457">
    <property type="entry name" value="2-oxoacid:Fd_oxidoreductase"/>
</dbReference>
<name>A0A1H1Z669_9ACTN</name>
<feature type="region of interest" description="Disordered" evidence="2">
    <location>
        <begin position="1"/>
        <end position="23"/>
    </location>
</feature>
<dbReference type="RefSeq" id="WP_172826111.1">
    <property type="nucleotide sequence ID" value="NZ_LT629749.1"/>
</dbReference>
<dbReference type="Pfam" id="PF02775">
    <property type="entry name" value="TPP_enzyme_C"/>
    <property type="match status" value="1"/>
</dbReference>
<accession>A0A1H1Z669</accession>
<proteinExistence type="predicted"/>
<protein>
    <submittedName>
        <fullName evidence="4">2-oxoglutarate ferredoxin oxidoreductase subunit beta</fullName>
    </submittedName>
</protein>
<reference evidence="4 5" key="1">
    <citation type="submission" date="2016-10" db="EMBL/GenBank/DDBJ databases">
        <authorList>
            <person name="de Groot N.N."/>
        </authorList>
    </citation>
    <scope>NUCLEOTIDE SEQUENCE [LARGE SCALE GENOMIC DNA]</scope>
    <source>
        <strain evidence="4 5">DSM 21741</strain>
    </source>
</reference>
<evidence type="ECO:0000259" key="3">
    <source>
        <dbReference type="Pfam" id="PF02775"/>
    </source>
</evidence>
<evidence type="ECO:0000313" key="5">
    <source>
        <dbReference type="Proteomes" id="UP000199092"/>
    </source>
</evidence>
<dbReference type="Gene3D" id="3.40.50.970">
    <property type="match status" value="1"/>
</dbReference>
<dbReference type="GO" id="GO:0045333">
    <property type="term" value="P:cellular respiration"/>
    <property type="evidence" value="ECO:0007669"/>
    <property type="project" value="UniProtKB-ARBA"/>
</dbReference>
<feature type="domain" description="Thiamine pyrophosphate enzyme TPP-binding" evidence="3">
    <location>
        <begin position="75"/>
        <end position="222"/>
    </location>
</feature>
<dbReference type="PANTHER" id="PTHR48084">
    <property type="entry name" value="2-OXOGLUTARATE OXIDOREDUCTASE SUBUNIT KORB-RELATED"/>
    <property type="match status" value="1"/>
</dbReference>
<evidence type="ECO:0000313" key="4">
    <source>
        <dbReference type="EMBL" id="SDT29224.1"/>
    </source>
</evidence>
<dbReference type="GO" id="GO:0000287">
    <property type="term" value="F:magnesium ion binding"/>
    <property type="evidence" value="ECO:0007669"/>
    <property type="project" value="UniProtKB-ARBA"/>
</dbReference>
<sequence length="375" mass="39546">MTTLDRPSTAPGSSPRSGLAGVPLSLEPLTRKDFTSDQEVRWCPGCGDYAVLAAFQGFMPELGIKKENTVIVSGIGCSSRFPYYVDSYGMHSIHGRATAIATGVATAREDAAVFVITGDGDALSIGGNHLIHILRRNVNVTILLFNNRIYGLTKGQYSPTSEIGKVTKSTPLGSLDNPFNPVSLALGAEATFVARTIDSDRKHLTSVLRAAAAHRGTSLVEIYQNCPIFNDNAFDALKDPSTSADAIIPLVHGEPIRFGTDDRLGVVRDPATGEFRVVEVAPPGEAPAPGSQQVGAEALVVHDAHLQDPSYAFGLSRLTDAGVLHRAPIGIFRDVAAPAYDDLAREQVALAATGGGSDDDALQSLINGGDTWVVS</sequence>
<dbReference type="Proteomes" id="UP000199092">
    <property type="component" value="Chromosome I"/>
</dbReference>
<feature type="compositionally biased region" description="Polar residues" evidence="2">
    <location>
        <begin position="1"/>
        <end position="16"/>
    </location>
</feature>
<dbReference type="STRING" id="546871.SAMN04488543_3595"/>
<dbReference type="EMBL" id="LT629749">
    <property type="protein sequence ID" value="SDT29224.1"/>
    <property type="molecule type" value="Genomic_DNA"/>
</dbReference>
<evidence type="ECO:0000256" key="2">
    <source>
        <dbReference type="SAM" id="MobiDB-lite"/>
    </source>
</evidence>
<dbReference type="CDD" id="cd03375">
    <property type="entry name" value="TPP_OGFOR"/>
    <property type="match status" value="1"/>
</dbReference>
<dbReference type="InterPro" id="IPR011766">
    <property type="entry name" value="TPP_enzyme_TPP-bd"/>
</dbReference>
<dbReference type="InterPro" id="IPR029061">
    <property type="entry name" value="THDP-binding"/>
</dbReference>
<evidence type="ECO:0000256" key="1">
    <source>
        <dbReference type="ARBA" id="ARBA00023002"/>
    </source>
</evidence>
<organism evidence="4 5">
    <name type="scientific">Friedmanniella luteola</name>
    <dbReference type="NCBI Taxonomy" id="546871"/>
    <lineage>
        <taxon>Bacteria</taxon>
        <taxon>Bacillati</taxon>
        <taxon>Actinomycetota</taxon>
        <taxon>Actinomycetes</taxon>
        <taxon>Propionibacteriales</taxon>
        <taxon>Nocardioidaceae</taxon>
        <taxon>Friedmanniella</taxon>
    </lineage>
</organism>
<dbReference type="GO" id="GO:0016625">
    <property type="term" value="F:oxidoreductase activity, acting on the aldehyde or oxo group of donors, iron-sulfur protein as acceptor"/>
    <property type="evidence" value="ECO:0007669"/>
    <property type="project" value="UniProtKB-ARBA"/>
</dbReference>
<dbReference type="AlphaFoldDB" id="A0A1H1Z669"/>
<gene>
    <name evidence="4" type="ORF">SAMN04488543_3595</name>
</gene>
<keyword evidence="1" id="KW-0560">Oxidoreductase</keyword>